<comment type="caution">
    <text evidence="5">The sequence shown here is derived from an EMBL/GenBank/DDBJ whole genome shotgun (WGS) entry which is preliminary data.</text>
</comment>
<evidence type="ECO:0000256" key="2">
    <source>
        <dbReference type="ARBA" id="ARBA00022801"/>
    </source>
</evidence>
<dbReference type="Pfam" id="PF04970">
    <property type="entry name" value="LRAT"/>
    <property type="match status" value="1"/>
</dbReference>
<dbReference type="PANTHER" id="PTHR13943">
    <property type="entry name" value="HRAS-LIKE SUPPRESSOR - RELATED"/>
    <property type="match status" value="1"/>
</dbReference>
<sequence>MSALNYGDHLISPRIGYEHHGIYVGNNMVIHYQGPFSGHDACQIVRSRLSQFSQGNDVRVKQHPYRHFSREEAVNRARRRLGERSYNLLFNNCEHFVLWCIEDRHHSPQVTRAAQTVIASQVVKTSVGKLASTAGGGLTGAYVSSTAATSTAASLVALGSAPAWAPVAVGVVAAYGVHKLWDWLTD</sequence>
<protein>
    <recommendedName>
        <fullName evidence="4">LRAT domain-containing protein</fullName>
    </recommendedName>
</protein>
<keyword evidence="3" id="KW-0443">Lipid metabolism</keyword>
<evidence type="ECO:0000259" key="4">
    <source>
        <dbReference type="PROSITE" id="PS51934"/>
    </source>
</evidence>
<evidence type="ECO:0000313" key="6">
    <source>
        <dbReference type="Proteomes" id="UP000233526"/>
    </source>
</evidence>
<dbReference type="InterPro" id="IPR051496">
    <property type="entry name" value="H-rev107_PLA/AT"/>
</dbReference>
<dbReference type="GO" id="GO:0008970">
    <property type="term" value="F:phospholipase A1 activity"/>
    <property type="evidence" value="ECO:0007669"/>
    <property type="project" value="TreeGrafter"/>
</dbReference>
<organism evidence="5 6">
    <name type="scientific">Aeromonas sobria</name>
    <dbReference type="NCBI Taxonomy" id="646"/>
    <lineage>
        <taxon>Bacteria</taxon>
        <taxon>Pseudomonadati</taxon>
        <taxon>Pseudomonadota</taxon>
        <taxon>Gammaproteobacteria</taxon>
        <taxon>Aeromonadales</taxon>
        <taxon>Aeromonadaceae</taxon>
        <taxon>Aeromonas</taxon>
    </lineage>
</organism>
<dbReference type="InterPro" id="IPR007053">
    <property type="entry name" value="LRAT_dom"/>
</dbReference>
<dbReference type="GO" id="GO:0016410">
    <property type="term" value="F:N-acyltransferase activity"/>
    <property type="evidence" value="ECO:0007669"/>
    <property type="project" value="TreeGrafter"/>
</dbReference>
<dbReference type="GO" id="GO:0005737">
    <property type="term" value="C:cytoplasm"/>
    <property type="evidence" value="ECO:0007669"/>
    <property type="project" value="TreeGrafter"/>
</dbReference>
<dbReference type="GO" id="GO:0070292">
    <property type="term" value="P:N-acylphosphatidylethanolamine metabolic process"/>
    <property type="evidence" value="ECO:0007669"/>
    <property type="project" value="TreeGrafter"/>
</dbReference>
<dbReference type="GO" id="GO:0004623">
    <property type="term" value="F:phospholipase A2 activity"/>
    <property type="evidence" value="ECO:0007669"/>
    <property type="project" value="TreeGrafter"/>
</dbReference>
<dbReference type="Gene3D" id="3.90.1720.10">
    <property type="entry name" value="endopeptidase domain like (from Nostoc punctiforme)"/>
    <property type="match status" value="1"/>
</dbReference>
<dbReference type="AlphaFoldDB" id="A0A2N3J5P3"/>
<dbReference type="EMBL" id="LJZX01000014">
    <property type="protein sequence ID" value="PKQ81767.1"/>
    <property type="molecule type" value="Genomic_DNA"/>
</dbReference>
<evidence type="ECO:0000256" key="1">
    <source>
        <dbReference type="ARBA" id="ARBA00022679"/>
    </source>
</evidence>
<keyword evidence="2" id="KW-0378">Hydrolase</keyword>
<dbReference type="PROSITE" id="PS51934">
    <property type="entry name" value="LRAT"/>
    <property type="match status" value="1"/>
</dbReference>
<accession>A0A2N3J5P3</accession>
<proteinExistence type="predicted"/>
<reference evidence="5 6" key="1">
    <citation type="journal article" date="2017" name="Front. Microbiol.">
        <title>Strong Genomic and Phenotypic Heterogeneity in the Aeromonas sobria Species Complex.</title>
        <authorList>
            <person name="Gauthier J."/>
            <person name="Vincent A.T."/>
            <person name="Charette S.J."/>
            <person name="Derome N."/>
        </authorList>
    </citation>
    <scope>NUCLEOTIDE SEQUENCE [LARGE SCALE GENOMIC DNA]</scope>
    <source>
        <strain evidence="5 6">JF2635</strain>
    </source>
</reference>
<dbReference type="Proteomes" id="UP000233526">
    <property type="component" value="Unassembled WGS sequence"/>
</dbReference>
<evidence type="ECO:0000256" key="3">
    <source>
        <dbReference type="ARBA" id="ARBA00023098"/>
    </source>
</evidence>
<feature type="domain" description="LRAT" evidence="4">
    <location>
        <begin position="9"/>
        <end position="109"/>
    </location>
</feature>
<keyword evidence="1" id="KW-0808">Transferase</keyword>
<evidence type="ECO:0000313" key="5">
    <source>
        <dbReference type="EMBL" id="PKQ81767.1"/>
    </source>
</evidence>
<dbReference type="RefSeq" id="WP_101316251.1">
    <property type="nucleotide sequence ID" value="NZ_CAWNSS010000014.1"/>
</dbReference>
<dbReference type="PANTHER" id="PTHR13943:SF77">
    <property type="entry name" value="LRAT DOMAIN-CONTAINING PROTEIN"/>
    <property type="match status" value="1"/>
</dbReference>
<name>A0A2N3J5P3_AERSO</name>
<gene>
    <name evidence="5" type="ORF">AOX56_10775</name>
</gene>